<keyword evidence="1" id="KW-0233">DNA recombination</keyword>
<reference evidence="2 3" key="1">
    <citation type="submission" date="2024-10" db="EMBL/GenBank/DDBJ databases">
        <title>The Natural Products Discovery Center: Release of the First 8490 Sequenced Strains for Exploring Actinobacteria Biosynthetic Diversity.</title>
        <authorList>
            <person name="Kalkreuter E."/>
            <person name="Kautsar S.A."/>
            <person name="Yang D."/>
            <person name="Bader C.D."/>
            <person name="Teijaro C.N."/>
            <person name="Fluegel L."/>
            <person name="Davis C.M."/>
            <person name="Simpson J.R."/>
            <person name="Lauterbach L."/>
            <person name="Steele A.D."/>
            <person name="Gui C."/>
            <person name="Meng S."/>
            <person name="Li G."/>
            <person name="Viehrig K."/>
            <person name="Ye F."/>
            <person name="Su P."/>
            <person name="Kiefer A.F."/>
            <person name="Nichols A."/>
            <person name="Cepeda A.J."/>
            <person name="Yan W."/>
            <person name="Fan B."/>
            <person name="Jiang Y."/>
            <person name="Adhikari A."/>
            <person name="Zheng C.-J."/>
            <person name="Schuster L."/>
            <person name="Cowan T.M."/>
            <person name="Smanski M.J."/>
            <person name="Chevrette M.G."/>
            <person name="De Carvalho L.P.S."/>
            <person name="Shen B."/>
        </authorList>
    </citation>
    <scope>NUCLEOTIDE SEQUENCE [LARGE SCALE GENOMIC DNA]</scope>
    <source>
        <strain evidence="2 3">NPDC019626</strain>
    </source>
</reference>
<evidence type="ECO:0000313" key="3">
    <source>
        <dbReference type="Proteomes" id="UP001611450"/>
    </source>
</evidence>
<evidence type="ECO:0008006" key="4">
    <source>
        <dbReference type="Google" id="ProtNLM"/>
    </source>
</evidence>
<organism evidence="2 3">
    <name type="scientific">Nocardia beijingensis</name>
    <dbReference type="NCBI Taxonomy" id="95162"/>
    <lineage>
        <taxon>Bacteria</taxon>
        <taxon>Bacillati</taxon>
        <taxon>Actinomycetota</taxon>
        <taxon>Actinomycetes</taxon>
        <taxon>Mycobacteriales</taxon>
        <taxon>Nocardiaceae</taxon>
        <taxon>Nocardia</taxon>
    </lineage>
</organism>
<sequence length="336" mass="38214">MNRDDVDTALEFVASLGLTLDDLTSGRVGRARMPTISQYIQRVAIKDPEGMNHYRSYWRIIQTEWGSRPLDSLTVVETEELAARHRRRAVVRANSRGGYGAEANLIAALRFLYHAAETDGLIHAEANPAAQTRKPSQRPGSARALSFDQIADLGRVASTTGDDTELDALILRLHIETACRRNPVLALRIEDLERDDCLVRLHEHDGAHRWQPISPTLMNRLLGHIRHRGARKATDQVLRRYNGTPAGLARYQHLVHRFRRELPWAEELQVNMDWIRHTTEAFVERQFGHRTADLFKRGPARVDSIDHRDRYDPRCIAPVADVLVALTGEQHPLARP</sequence>
<gene>
    <name evidence="2" type="ORF">ACH47G_12200</name>
</gene>
<dbReference type="InterPro" id="IPR011010">
    <property type="entry name" value="DNA_brk_join_enz"/>
</dbReference>
<comment type="caution">
    <text evidence="2">The sequence shown here is derived from an EMBL/GenBank/DDBJ whole genome shotgun (WGS) entry which is preliminary data.</text>
</comment>
<evidence type="ECO:0000313" key="2">
    <source>
        <dbReference type="EMBL" id="MFI2321244.1"/>
    </source>
</evidence>
<dbReference type="Proteomes" id="UP001611450">
    <property type="component" value="Unassembled WGS sequence"/>
</dbReference>
<dbReference type="InterPro" id="IPR013762">
    <property type="entry name" value="Integrase-like_cat_sf"/>
</dbReference>
<accession>A0ABW7WE32</accession>
<name>A0ABW7WE32_9NOCA</name>
<evidence type="ECO:0000256" key="1">
    <source>
        <dbReference type="ARBA" id="ARBA00023172"/>
    </source>
</evidence>
<dbReference type="Gene3D" id="1.10.443.10">
    <property type="entry name" value="Intergrase catalytic core"/>
    <property type="match status" value="1"/>
</dbReference>
<keyword evidence="3" id="KW-1185">Reference proteome</keyword>
<dbReference type="SUPFAM" id="SSF56349">
    <property type="entry name" value="DNA breaking-rejoining enzymes"/>
    <property type="match status" value="1"/>
</dbReference>
<dbReference type="RefSeq" id="WP_396948645.1">
    <property type="nucleotide sequence ID" value="NZ_JBIRXV010000002.1"/>
</dbReference>
<proteinExistence type="predicted"/>
<dbReference type="EMBL" id="JBIRXV010000002">
    <property type="protein sequence ID" value="MFI2321244.1"/>
    <property type="molecule type" value="Genomic_DNA"/>
</dbReference>
<protein>
    <recommendedName>
        <fullName evidence="4">Integrase</fullName>
    </recommendedName>
</protein>